<accession>A0A7G9Z2T7</accession>
<sequence>MKRSSLIAISIIVIIIILSVMSLGTIKKPTVDVSDIALRDVSLTGTTIDVGLVINNTNPIGATLDKITYDVYLVNGEEIFIAHGEKVENIPVSANDQTTVIIPTEVSNVGIIKALYQCISGEERPKLKVAGSVSLNLKLFSIDVPFEETRAV</sequence>
<dbReference type="SUPFAM" id="SSF117070">
    <property type="entry name" value="LEA14-like"/>
    <property type="match status" value="1"/>
</dbReference>
<gene>
    <name evidence="3" type="ORF">KENJCFKB_00032</name>
</gene>
<keyword evidence="1" id="KW-1133">Transmembrane helix</keyword>
<dbReference type="InterPro" id="IPR004864">
    <property type="entry name" value="LEA_2"/>
</dbReference>
<dbReference type="Pfam" id="PF03168">
    <property type="entry name" value="LEA_2"/>
    <property type="match status" value="1"/>
</dbReference>
<evidence type="ECO:0000259" key="2">
    <source>
        <dbReference type="Pfam" id="PF03168"/>
    </source>
</evidence>
<name>A0A7G9Z2T7_9EURY</name>
<dbReference type="AlphaFoldDB" id="A0A7G9Z2T7"/>
<reference evidence="3" key="1">
    <citation type="submission" date="2020-06" db="EMBL/GenBank/DDBJ databases">
        <title>Unique genomic features of the anaerobic methanotrophic archaea.</title>
        <authorList>
            <person name="Chadwick G.L."/>
            <person name="Skennerton C.T."/>
            <person name="Laso-Perez R."/>
            <person name="Leu A.O."/>
            <person name="Speth D.R."/>
            <person name="Yu H."/>
            <person name="Morgan-Lang C."/>
            <person name="Hatzenpichler R."/>
            <person name="Goudeau D."/>
            <person name="Malmstrom R."/>
            <person name="Brazelton W.J."/>
            <person name="Woyke T."/>
            <person name="Hallam S.J."/>
            <person name="Tyson G.W."/>
            <person name="Wegener G."/>
            <person name="Boetius A."/>
            <person name="Orphan V."/>
        </authorList>
    </citation>
    <scope>NUCLEOTIDE SEQUENCE</scope>
</reference>
<proteinExistence type="predicted"/>
<dbReference type="EMBL" id="MT631586">
    <property type="protein sequence ID" value="QNO54571.1"/>
    <property type="molecule type" value="Genomic_DNA"/>
</dbReference>
<feature type="domain" description="Late embryogenesis abundant protein LEA-2 subgroup" evidence="2">
    <location>
        <begin position="54"/>
        <end position="149"/>
    </location>
</feature>
<keyword evidence="1" id="KW-0812">Transmembrane</keyword>
<dbReference type="Gene3D" id="2.60.40.1820">
    <property type="match status" value="1"/>
</dbReference>
<keyword evidence="1" id="KW-0472">Membrane</keyword>
<protein>
    <recommendedName>
        <fullName evidence="2">Late embryogenesis abundant protein LEA-2 subgroup domain-containing protein</fullName>
    </recommendedName>
</protein>
<feature type="transmembrane region" description="Helical" evidence="1">
    <location>
        <begin position="6"/>
        <end position="26"/>
    </location>
</feature>
<evidence type="ECO:0000313" key="3">
    <source>
        <dbReference type="EMBL" id="QNO54571.1"/>
    </source>
</evidence>
<organism evidence="3">
    <name type="scientific">Candidatus Methanophaga sp. ANME-1 ERB7</name>
    <dbReference type="NCBI Taxonomy" id="2759913"/>
    <lineage>
        <taxon>Archaea</taxon>
        <taxon>Methanobacteriati</taxon>
        <taxon>Methanobacteriota</taxon>
        <taxon>Stenosarchaea group</taxon>
        <taxon>Methanomicrobia</taxon>
        <taxon>Candidatus Methanophagales</taxon>
        <taxon>Candidatus Methanophagaceae</taxon>
        <taxon>Candidatus Methanophaga</taxon>
    </lineage>
</organism>
<evidence type="ECO:0000256" key="1">
    <source>
        <dbReference type="SAM" id="Phobius"/>
    </source>
</evidence>